<dbReference type="Proteomes" id="UP001295684">
    <property type="component" value="Unassembled WGS sequence"/>
</dbReference>
<dbReference type="SMART" id="SM00380">
    <property type="entry name" value="AP2"/>
    <property type="match status" value="1"/>
</dbReference>
<dbReference type="InterPro" id="IPR001471">
    <property type="entry name" value="AP2/ERF_dom"/>
</dbReference>
<dbReference type="EMBL" id="CAMPGE010000891">
    <property type="protein sequence ID" value="CAI2359655.1"/>
    <property type="molecule type" value="Genomic_DNA"/>
</dbReference>
<evidence type="ECO:0000256" key="2">
    <source>
        <dbReference type="ARBA" id="ARBA00023015"/>
    </source>
</evidence>
<dbReference type="AlphaFoldDB" id="A0AAD1X6W4"/>
<protein>
    <recommendedName>
        <fullName evidence="7">AP2/ERF domain-containing protein</fullName>
    </recommendedName>
</protein>
<dbReference type="SUPFAM" id="SSF54171">
    <property type="entry name" value="DNA-binding domain"/>
    <property type="match status" value="1"/>
</dbReference>
<name>A0AAD1X6W4_EUPCR</name>
<evidence type="ECO:0000256" key="5">
    <source>
        <dbReference type="ARBA" id="ARBA00023242"/>
    </source>
</evidence>
<accession>A0AAD1X6W4</accession>
<keyword evidence="5" id="KW-0539">Nucleus</keyword>
<comment type="caution">
    <text evidence="8">The sequence shown here is derived from an EMBL/GenBank/DDBJ whole genome shotgun (WGS) entry which is preliminary data.</text>
</comment>
<feature type="domain" description="AP2/ERF" evidence="7">
    <location>
        <begin position="164"/>
        <end position="225"/>
    </location>
</feature>
<dbReference type="GO" id="GO:0003700">
    <property type="term" value="F:DNA-binding transcription factor activity"/>
    <property type="evidence" value="ECO:0007669"/>
    <property type="project" value="InterPro"/>
</dbReference>
<evidence type="ECO:0000256" key="4">
    <source>
        <dbReference type="ARBA" id="ARBA00023163"/>
    </source>
</evidence>
<organism evidence="8 9">
    <name type="scientific">Euplotes crassus</name>
    <dbReference type="NCBI Taxonomy" id="5936"/>
    <lineage>
        <taxon>Eukaryota</taxon>
        <taxon>Sar</taxon>
        <taxon>Alveolata</taxon>
        <taxon>Ciliophora</taxon>
        <taxon>Intramacronucleata</taxon>
        <taxon>Spirotrichea</taxon>
        <taxon>Hypotrichia</taxon>
        <taxon>Euplotida</taxon>
        <taxon>Euplotidae</taxon>
        <taxon>Moneuplotes</taxon>
    </lineage>
</organism>
<gene>
    <name evidence="8" type="ORF">ECRASSUSDP1_LOCUS948</name>
</gene>
<reference evidence="8" key="1">
    <citation type="submission" date="2023-07" db="EMBL/GenBank/DDBJ databases">
        <authorList>
            <consortium name="AG Swart"/>
            <person name="Singh M."/>
            <person name="Singh A."/>
            <person name="Seah K."/>
            <person name="Emmerich C."/>
        </authorList>
    </citation>
    <scope>NUCLEOTIDE SEQUENCE</scope>
    <source>
        <strain evidence="8">DP1</strain>
    </source>
</reference>
<proteinExistence type="predicted"/>
<dbReference type="InterPro" id="IPR036955">
    <property type="entry name" value="AP2/ERF_dom_sf"/>
</dbReference>
<dbReference type="Gene3D" id="3.30.730.10">
    <property type="entry name" value="AP2/ERF domain"/>
    <property type="match status" value="1"/>
</dbReference>
<sequence length="248" mass="28738">MDLNINWNAISRDSLPMCNLLNVLREFCKTYCVCHLGRVYDTRNQSLCSQENHISLPTPNASEISPHISLPEQDKKYSELFLGVEEGSPEVKTNQLLTSSEQTQQSSEKLKNDPPTVREIRYRTNRSQTLDITDKLTVLRGLLLKTRVSSLRHSTKKTRYTKNKYLGRRSKYIGVTKNNIHWQALINVDHKKKYIGTFIDEIEAAKTYDLYALAMQGRRANLNFSYKPQKMIEIIDHYLTNGRINLNN</sequence>
<evidence type="ECO:0000256" key="6">
    <source>
        <dbReference type="SAM" id="MobiDB-lite"/>
    </source>
</evidence>
<evidence type="ECO:0000256" key="3">
    <source>
        <dbReference type="ARBA" id="ARBA00023125"/>
    </source>
</evidence>
<dbReference type="PROSITE" id="PS51032">
    <property type="entry name" value="AP2_ERF"/>
    <property type="match status" value="1"/>
</dbReference>
<keyword evidence="2" id="KW-0805">Transcription regulation</keyword>
<dbReference type="InterPro" id="IPR016177">
    <property type="entry name" value="DNA-bd_dom_sf"/>
</dbReference>
<dbReference type="GO" id="GO:0005634">
    <property type="term" value="C:nucleus"/>
    <property type="evidence" value="ECO:0007669"/>
    <property type="project" value="UniProtKB-SubCell"/>
</dbReference>
<keyword evidence="9" id="KW-1185">Reference proteome</keyword>
<keyword evidence="3" id="KW-0238">DNA-binding</keyword>
<feature type="compositionally biased region" description="Low complexity" evidence="6">
    <location>
        <begin position="95"/>
        <end position="107"/>
    </location>
</feature>
<keyword evidence="4" id="KW-0804">Transcription</keyword>
<evidence type="ECO:0000256" key="1">
    <source>
        <dbReference type="ARBA" id="ARBA00004123"/>
    </source>
</evidence>
<feature type="region of interest" description="Disordered" evidence="6">
    <location>
        <begin position="92"/>
        <end position="114"/>
    </location>
</feature>
<evidence type="ECO:0000259" key="7">
    <source>
        <dbReference type="PROSITE" id="PS51032"/>
    </source>
</evidence>
<evidence type="ECO:0000313" key="9">
    <source>
        <dbReference type="Proteomes" id="UP001295684"/>
    </source>
</evidence>
<dbReference type="GO" id="GO:0003677">
    <property type="term" value="F:DNA binding"/>
    <property type="evidence" value="ECO:0007669"/>
    <property type="project" value="UniProtKB-KW"/>
</dbReference>
<evidence type="ECO:0000313" key="8">
    <source>
        <dbReference type="EMBL" id="CAI2359655.1"/>
    </source>
</evidence>
<comment type="subcellular location">
    <subcellularLocation>
        <location evidence="1">Nucleus</location>
    </subcellularLocation>
</comment>